<dbReference type="Gene3D" id="2.60.420.10">
    <property type="entry name" value="Maltose phosphorylase, domain 3"/>
    <property type="match status" value="1"/>
</dbReference>
<gene>
    <name evidence="8" type="ORF">H8S40_00510</name>
</gene>
<comment type="caution">
    <text evidence="8">The sequence shown here is derived from an EMBL/GenBank/DDBJ whole genome shotgun (WGS) entry which is preliminary data.</text>
</comment>
<dbReference type="Pfam" id="PF17390">
    <property type="entry name" value="Bac_rhamnosid_C"/>
    <property type="match status" value="1"/>
</dbReference>
<evidence type="ECO:0000259" key="5">
    <source>
        <dbReference type="Pfam" id="PF08531"/>
    </source>
</evidence>
<evidence type="ECO:0000256" key="3">
    <source>
        <dbReference type="ARBA" id="ARBA00022801"/>
    </source>
</evidence>
<dbReference type="RefSeq" id="WP_186864296.1">
    <property type="nucleotide sequence ID" value="NZ_JACOPE010000001.1"/>
</dbReference>
<organism evidence="8 9">
    <name type="scientific">Ruminococcus hominis</name>
    <dbReference type="NCBI Taxonomy" id="2763065"/>
    <lineage>
        <taxon>Bacteria</taxon>
        <taxon>Bacillati</taxon>
        <taxon>Bacillota</taxon>
        <taxon>Clostridia</taxon>
        <taxon>Eubacteriales</taxon>
        <taxon>Oscillospiraceae</taxon>
        <taxon>Ruminococcus</taxon>
    </lineage>
</organism>
<keyword evidence="3 8" id="KW-0378">Hydrolase</keyword>
<dbReference type="InterPro" id="IPR035396">
    <property type="entry name" value="Bac_rhamnosid6H"/>
</dbReference>
<keyword evidence="9" id="KW-1185">Reference proteome</keyword>
<dbReference type="Proteomes" id="UP000631576">
    <property type="component" value="Unassembled WGS sequence"/>
</dbReference>
<evidence type="ECO:0000259" key="6">
    <source>
        <dbReference type="Pfam" id="PF17389"/>
    </source>
</evidence>
<feature type="domain" description="Alpha-L-rhamnosidase C-terminal" evidence="7">
    <location>
        <begin position="694"/>
        <end position="750"/>
    </location>
</feature>
<evidence type="ECO:0000313" key="8">
    <source>
        <dbReference type="EMBL" id="MBC5682086.1"/>
    </source>
</evidence>
<evidence type="ECO:0000256" key="2">
    <source>
        <dbReference type="ARBA" id="ARBA00012652"/>
    </source>
</evidence>
<dbReference type="InterPro" id="IPR012341">
    <property type="entry name" value="6hp_glycosidase-like_sf"/>
</dbReference>
<dbReference type="PANTHER" id="PTHR33307">
    <property type="entry name" value="ALPHA-RHAMNOSIDASE (EUROFUNG)"/>
    <property type="match status" value="1"/>
</dbReference>
<dbReference type="SUPFAM" id="SSF48208">
    <property type="entry name" value="Six-hairpin glycosidases"/>
    <property type="match status" value="1"/>
</dbReference>
<evidence type="ECO:0000259" key="4">
    <source>
        <dbReference type="Pfam" id="PF05592"/>
    </source>
</evidence>
<comment type="catalytic activity">
    <reaction evidence="1">
        <text>Hydrolysis of terminal non-reducing alpha-L-rhamnose residues in alpha-L-rhamnosides.</text>
        <dbReference type="EC" id="3.2.1.40"/>
    </reaction>
</comment>
<dbReference type="InterPro" id="IPR035398">
    <property type="entry name" value="Bac_rhamnosid_C"/>
</dbReference>
<dbReference type="InterPro" id="IPR008928">
    <property type="entry name" value="6-hairpin_glycosidase_sf"/>
</dbReference>
<feature type="domain" description="Alpha-L-rhamnosidase six-hairpin glycosidase" evidence="6">
    <location>
        <begin position="333"/>
        <end position="691"/>
    </location>
</feature>
<feature type="domain" description="Bacterial alpha-L-rhamnosidase N-terminal" evidence="5">
    <location>
        <begin position="26"/>
        <end position="210"/>
    </location>
</feature>
<dbReference type="Pfam" id="PF08531">
    <property type="entry name" value="Bac_rhamnosid_N"/>
    <property type="match status" value="1"/>
</dbReference>
<evidence type="ECO:0000256" key="1">
    <source>
        <dbReference type="ARBA" id="ARBA00001445"/>
    </source>
</evidence>
<dbReference type="InterPro" id="IPR013737">
    <property type="entry name" value="Bac_rhamnosid_N"/>
</dbReference>
<protein>
    <recommendedName>
        <fullName evidence="2">alpha-L-rhamnosidase</fullName>
        <ecNumber evidence="2">3.2.1.40</ecNumber>
    </recommendedName>
</protein>
<accession>A0ABR7G5M2</accession>
<evidence type="ECO:0000259" key="7">
    <source>
        <dbReference type="Pfam" id="PF17390"/>
    </source>
</evidence>
<feature type="domain" description="Alpha-L-rhamnosidase concanavalin-like" evidence="4">
    <location>
        <begin position="230"/>
        <end position="322"/>
    </location>
</feature>
<dbReference type="EC" id="3.2.1.40" evidence="2"/>
<proteinExistence type="predicted"/>
<dbReference type="EMBL" id="JACOPE010000001">
    <property type="protein sequence ID" value="MBC5682086.1"/>
    <property type="molecule type" value="Genomic_DNA"/>
</dbReference>
<dbReference type="Gene3D" id="1.50.10.10">
    <property type="match status" value="1"/>
</dbReference>
<evidence type="ECO:0000313" key="9">
    <source>
        <dbReference type="Proteomes" id="UP000631576"/>
    </source>
</evidence>
<dbReference type="InterPro" id="IPR008902">
    <property type="entry name" value="Rhamnosid_concanavalin"/>
</dbReference>
<dbReference type="InterPro" id="IPR016007">
    <property type="entry name" value="Alpha_rhamnosid"/>
</dbReference>
<dbReference type="Pfam" id="PF17389">
    <property type="entry name" value="Bac_rhamnosid6H"/>
    <property type="match status" value="1"/>
</dbReference>
<name>A0ABR7G5M2_9FIRM</name>
<dbReference type="PANTHER" id="PTHR33307:SF11">
    <property type="entry name" value="ALPHA-L-RHAMNOSIDASE"/>
    <property type="match status" value="1"/>
</dbReference>
<sequence>MNSLGKWITNGSERPFYTRKNIEITKEITNAVAYVCGLGQFNFYINGAKVSDHVLDPGWTNYDKLIQYVTFDVTKYLKEGVNTIGAEIGNGWFIMNNDHYTFAFPAFMPPNPNPYHAYGKSLVFAMCLEVEYKDGTKDVMTADDTFKVAEHMVTVSNVYGSEYIDGRKAQIGWNTIAFDDSKWEKAKIVAEEDEPKGELQNQTQPPIKVIHTYEGKYLHDYADKESGEIRKIYDFSQNMSGMLEVKVKGKAGDEIHFLAAEKLSPEGDVDQMAKNWMMIDNCITYIVGKDDEWETCKLVFTYFAGRFMGVEAKSDAVEIGEMKGHAITSAYEESGTFECDDERYNQIYDMVEKAVEANMMSVHTDCPTIERFAWQEPNHLMAPAIMYMKNGKKLWEKFLLDMRVQQHTADDYFYDYEGNKFYPGDGLMPGQAPCYIPNVLPVPGMGSFYDIIPWGSTCIIGTYWHYIFYGDQKIIEDNYDAGMKYFKYLQTKVTEEGFINHGLGDWGNPRNELARENIETAFFYADAKVLARFAEMLGKDEDKGTLETYADEIKSNYNEKLLVQNEEGYWCYKNWDHPDKLVMTQASQALPLYWGLVPENKKDDIVKAFRQTLVNEQAFIAGEVGLPYVIQTARENGMNDLIAQFILREEHPSYYAFILDGETTLGEYWENNPRSHCHDMMGHIIEWYYNGIAGIIPEEPGFSKVTIKPYMPNTVNYFICTFNTPQGEIKVSARRSGKEVELDVKVPETIEYIVDRSNL</sequence>
<dbReference type="Gene3D" id="2.60.120.260">
    <property type="entry name" value="Galactose-binding domain-like"/>
    <property type="match status" value="2"/>
</dbReference>
<dbReference type="GO" id="GO:0016787">
    <property type="term" value="F:hydrolase activity"/>
    <property type="evidence" value="ECO:0007669"/>
    <property type="project" value="UniProtKB-KW"/>
</dbReference>
<reference evidence="8 9" key="1">
    <citation type="submission" date="2020-08" db="EMBL/GenBank/DDBJ databases">
        <title>Genome public.</title>
        <authorList>
            <person name="Liu C."/>
            <person name="Sun Q."/>
        </authorList>
    </citation>
    <scope>NUCLEOTIDE SEQUENCE [LARGE SCALE GENOMIC DNA]</scope>
    <source>
        <strain evidence="8 9">NSJ-13</strain>
    </source>
</reference>
<dbReference type="Pfam" id="PF05592">
    <property type="entry name" value="Bac_rhamnosid"/>
    <property type="match status" value="1"/>
</dbReference>